<evidence type="ECO:0000313" key="2">
    <source>
        <dbReference type="EMBL" id="AYE62322.1"/>
    </source>
</evidence>
<dbReference type="Pfam" id="PF05598">
    <property type="entry name" value="DUF772"/>
    <property type="match status" value="1"/>
</dbReference>
<dbReference type="EMBL" id="CP017982">
    <property type="protein sequence ID" value="AYE62322.1"/>
    <property type="molecule type" value="Genomic_DNA"/>
</dbReference>
<dbReference type="InterPro" id="IPR008490">
    <property type="entry name" value="Transposase_InsH_N"/>
</dbReference>
<protein>
    <submittedName>
        <fullName evidence="2">Transposase</fullName>
    </submittedName>
</protein>
<dbReference type="AlphaFoldDB" id="A0A386RFZ2"/>
<dbReference type="PANTHER" id="PTHR33408:SF2">
    <property type="entry name" value="TRANSPOSASE DDE DOMAIN-CONTAINING PROTEIN"/>
    <property type="match status" value="1"/>
</dbReference>
<sequence>MYQNYTTGQTALTLNLDFTIPNNHLANTISCFVDSIPEDVLLGDTAKTGRPAYHPAMMLKILLFAYSRRVFSGRKIELMLEENLPMMVLAEHQKISYHTINNFRSSDHANELVKKSFLYFTNLLEAEGLINEGAIFIDGTKIEADANRYTFVWRKAAEKFHEKLKGQAVELYDELIAKEVVKAMAQEKVQTSQG</sequence>
<dbReference type="Proteomes" id="UP000267794">
    <property type="component" value="Chromosome"/>
</dbReference>
<dbReference type="RefSeq" id="WP_143441466.1">
    <property type="nucleotide sequence ID" value="NZ_RIQN01000093.1"/>
</dbReference>
<evidence type="ECO:0000313" key="3">
    <source>
        <dbReference type="Proteomes" id="UP000267794"/>
    </source>
</evidence>
<feature type="domain" description="Transposase InsH N-terminal" evidence="1">
    <location>
        <begin position="16"/>
        <end position="105"/>
    </location>
</feature>
<dbReference type="PANTHER" id="PTHR33408">
    <property type="entry name" value="TRANSPOSASE"/>
    <property type="match status" value="1"/>
</dbReference>
<name>A0A386RFZ2_LACHE</name>
<organism evidence="2 3">
    <name type="scientific">Lactobacillus helveticus</name>
    <name type="common">Lactobacillus suntoryeus</name>
    <dbReference type="NCBI Taxonomy" id="1587"/>
    <lineage>
        <taxon>Bacteria</taxon>
        <taxon>Bacillati</taxon>
        <taxon>Bacillota</taxon>
        <taxon>Bacilli</taxon>
        <taxon>Lactobacillales</taxon>
        <taxon>Lactobacillaceae</taxon>
        <taxon>Lactobacillus</taxon>
    </lineage>
</organism>
<gene>
    <name evidence="2" type="ORF">BC335_1954</name>
</gene>
<accession>A0A386RFZ2</accession>
<proteinExistence type="predicted"/>
<reference evidence="2 3" key="1">
    <citation type="submission" date="2016-10" db="EMBL/GenBank/DDBJ databases">
        <title>Complete genomic sequencing of Lactobacillus helveticus LH99 and comparative genome analysis.</title>
        <authorList>
            <person name="Li N."/>
            <person name="You C."/>
            <person name="Liu Z."/>
        </authorList>
    </citation>
    <scope>NUCLEOTIDE SEQUENCE [LARGE SCALE GENOMIC DNA]</scope>
    <source>
        <strain evidence="2 3">LH99</strain>
    </source>
</reference>
<evidence type="ECO:0000259" key="1">
    <source>
        <dbReference type="Pfam" id="PF05598"/>
    </source>
</evidence>